<dbReference type="GO" id="GO:0000506">
    <property type="term" value="C:glycosylphosphatidylinositol-N-acetylglucosaminyltransferase (GPI-GnT) complex"/>
    <property type="evidence" value="ECO:0007669"/>
    <property type="project" value="InterPro"/>
</dbReference>
<sequence>MISCCKDRRCTPLEPETTSCIQGTACLYIRRTANGTELIVSSQETCVTPMLACVATFAAAFLLAVLFPDYSPVRLRPNTGPGLLQSDEPATPRSWSWRTMTPALLLLVLLLLLLFELSRVKRESIRILPGGVGYLLESERRCGVVSHRFIDSRDVEYVTLSEAVTSSDVHFFLAFALRPEATSGDSAGGLAVPYQHLLPHMRLRMLRAIYRELVASAPPRRLQAESAPTSP</sequence>
<dbReference type="InterPro" id="IPR044215">
    <property type="entry name" value="PIG-H"/>
</dbReference>
<dbReference type="Proteomes" id="UP001054857">
    <property type="component" value="Unassembled WGS sequence"/>
</dbReference>
<feature type="transmembrane region" description="Helical" evidence="1">
    <location>
        <begin position="46"/>
        <end position="67"/>
    </location>
</feature>
<keyword evidence="3" id="KW-1185">Reference proteome</keyword>
<protein>
    <recommendedName>
        <fullName evidence="4">GPI-GlcNAc transferase complex PIG-H component conserved domain-containing protein</fullName>
    </recommendedName>
</protein>
<organism evidence="2 3">
    <name type="scientific">Astrephomene gubernaculifera</name>
    <dbReference type="NCBI Taxonomy" id="47775"/>
    <lineage>
        <taxon>Eukaryota</taxon>
        <taxon>Viridiplantae</taxon>
        <taxon>Chlorophyta</taxon>
        <taxon>core chlorophytes</taxon>
        <taxon>Chlorophyceae</taxon>
        <taxon>CS clade</taxon>
        <taxon>Chlamydomonadales</taxon>
        <taxon>Astrephomenaceae</taxon>
        <taxon>Astrephomene</taxon>
    </lineage>
</organism>
<evidence type="ECO:0000313" key="3">
    <source>
        <dbReference type="Proteomes" id="UP001054857"/>
    </source>
</evidence>
<reference evidence="2 3" key="1">
    <citation type="journal article" date="2021" name="Sci. Rep.">
        <title>Genome sequencing of the multicellular alga Astrephomene provides insights into convergent evolution of germ-soma differentiation.</title>
        <authorList>
            <person name="Yamashita S."/>
            <person name="Yamamoto K."/>
            <person name="Matsuzaki R."/>
            <person name="Suzuki S."/>
            <person name="Yamaguchi H."/>
            <person name="Hirooka S."/>
            <person name="Minakuchi Y."/>
            <person name="Miyagishima S."/>
            <person name="Kawachi M."/>
            <person name="Toyoda A."/>
            <person name="Nozaki H."/>
        </authorList>
    </citation>
    <scope>NUCLEOTIDE SEQUENCE [LARGE SCALE GENOMIC DNA]</scope>
    <source>
        <strain evidence="2 3">NIES-4017</strain>
    </source>
</reference>
<keyword evidence="1" id="KW-1133">Transmembrane helix</keyword>
<accession>A0AAD3DQ39</accession>
<dbReference type="PANTHER" id="PTHR15231:SF1">
    <property type="entry name" value="PHOSPHATIDYLINOSITOL N-ACETYLGLUCOSAMINYLTRANSFERASE SUBUNIT H"/>
    <property type="match status" value="1"/>
</dbReference>
<evidence type="ECO:0000313" key="2">
    <source>
        <dbReference type="EMBL" id="GFR45763.1"/>
    </source>
</evidence>
<gene>
    <name evidence="2" type="ORF">Agub_g7180</name>
</gene>
<feature type="transmembrane region" description="Helical" evidence="1">
    <location>
        <begin position="95"/>
        <end position="115"/>
    </location>
</feature>
<keyword evidence="1" id="KW-0472">Membrane</keyword>
<dbReference type="GO" id="GO:0006506">
    <property type="term" value="P:GPI anchor biosynthetic process"/>
    <property type="evidence" value="ECO:0007669"/>
    <property type="project" value="InterPro"/>
</dbReference>
<evidence type="ECO:0008006" key="4">
    <source>
        <dbReference type="Google" id="ProtNLM"/>
    </source>
</evidence>
<proteinExistence type="predicted"/>
<comment type="caution">
    <text evidence="2">The sequence shown here is derived from an EMBL/GenBank/DDBJ whole genome shotgun (WGS) entry which is preliminary data.</text>
</comment>
<dbReference type="PANTHER" id="PTHR15231">
    <property type="entry name" value="PHOSPHATIDYLINOSITOL N-ACETYLGLUCOSAMINYLTRANSFERASE SUBUNIT H"/>
    <property type="match status" value="1"/>
</dbReference>
<dbReference type="EMBL" id="BMAR01000010">
    <property type="protein sequence ID" value="GFR45763.1"/>
    <property type="molecule type" value="Genomic_DNA"/>
</dbReference>
<evidence type="ECO:0000256" key="1">
    <source>
        <dbReference type="SAM" id="Phobius"/>
    </source>
</evidence>
<dbReference type="AlphaFoldDB" id="A0AAD3DQ39"/>
<name>A0AAD3DQ39_9CHLO</name>
<keyword evidence="1" id="KW-0812">Transmembrane</keyword>